<proteinExistence type="inferred from homology"/>
<dbReference type="Gene3D" id="3.40.50.720">
    <property type="entry name" value="NAD(P)-binding Rossmann-like Domain"/>
    <property type="match status" value="1"/>
</dbReference>
<dbReference type="OrthoDB" id="286404at2"/>
<dbReference type="STRING" id="380248.SAMN05216251_10310"/>
<dbReference type="SMART" id="SM00822">
    <property type="entry name" value="PKS_KR"/>
    <property type="match status" value="1"/>
</dbReference>
<dbReference type="PRINTS" id="PR00080">
    <property type="entry name" value="SDRFAMILY"/>
</dbReference>
<evidence type="ECO:0000313" key="5">
    <source>
        <dbReference type="Proteomes" id="UP000199323"/>
    </source>
</evidence>
<dbReference type="CDD" id="cd05233">
    <property type="entry name" value="SDR_c"/>
    <property type="match status" value="1"/>
</dbReference>
<evidence type="ECO:0000313" key="4">
    <source>
        <dbReference type="EMBL" id="SFE40822.1"/>
    </source>
</evidence>
<dbReference type="PRINTS" id="PR00081">
    <property type="entry name" value="GDHRDH"/>
</dbReference>
<dbReference type="PANTHER" id="PTHR43639:SF1">
    <property type="entry name" value="SHORT-CHAIN DEHYDROGENASE_REDUCTASE FAMILY PROTEIN"/>
    <property type="match status" value="1"/>
</dbReference>
<reference evidence="5" key="1">
    <citation type="submission" date="2016-10" db="EMBL/GenBank/DDBJ databases">
        <authorList>
            <person name="Varghese N."/>
            <person name="Submissions S."/>
        </authorList>
    </citation>
    <scope>NUCLEOTIDE SEQUENCE [LARGE SCALE GENOMIC DNA]</scope>
    <source>
        <strain evidence="5">CGMCC 4.3510</strain>
    </source>
</reference>
<dbReference type="Proteomes" id="UP000199323">
    <property type="component" value="Unassembled WGS sequence"/>
</dbReference>
<dbReference type="EMBL" id="FONG01000003">
    <property type="protein sequence ID" value="SFE40822.1"/>
    <property type="molecule type" value="Genomic_DNA"/>
</dbReference>
<dbReference type="InterPro" id="IPR057326">
    <property type="entry name" value="KR_dom"/>
</dbReference>
<organism evidence="4 5">
    <name type="scientific">Actinacidiphila alni</name>
    <dbReference type="NCBI Taxonomy" id="380248"/>
    <lineage>
        <taxon>Bacteria</taxon>
        <taxon>Bacillati</taxon>
        <taxon>Actinomycetota</taxon>
        <taxon>Actinomycetes</taxon>
        <taxon>Kitasatosporales</taxon>
        <taxon>Streptomycetaceae</taxon>
        <taxon>Actinacidiphila</taxon>
    </lineage>
</organism>
<dbReference type="InterPro" id="IPR036291">
    <property type="entry name" value="NAD(P)-bd_dom_sf"/>
</dbReference>
<accession>A0A1I2AAC8</accession>
<dbReference type="PANTHER" id="PTHR43639">
    <property type="entry name" value="OXIDOREDUCTASE, SHORT-CHAIN DEHYDROGENASE/REDUCTASE FAMILY (AFU_ORTHOLOGUE AFUA_5G02870)"/>
    <property type="match status" value="1"/>
</dbReference>
<protein>
    <submittedName>
        <fullName evidence="4">Short-chain dehydrogenase</fullName>
    </submittedName>
</protein>
<gene>
    <name evidence="4" type="ORF">SAMN05216251_10310</name>
</gene>
<sequence length="240" mass="24607">MELAGRSALVTGSTSGIGRETAKQLAKAGAEVIVAGRNAERGAETVAAIEADGGKARFVAVDMTDLDSVRRLAEEAADVDILVNNAGIFDFAPTGEQGAASYEEMFRVNVRAPYFLTAAIAPRMAARGDGSIINISTMAATIALPGSSVYSATKAALNSLTRTWAAEFGPAGVRVNTVAPGPTLTEGAPLEMAETLGRTTLLGRYASTEEIARAIVFLASPQAAYITGANVPVDGGRTAA</sequence>
<dbReference type="InterPro" id="IPR002347">
    <property type="entry name" value="SDR_fam"/>
</dbReference>
<evidence type="ECO:0000256" key="1">
    <source>
        <dbReference type="ARBA" id="ARBA00006484"/>
    </source>
</evidence>
<dbReference type="AlphaFoldDB" id="A0A1I2AAC8"/>
<dbReference type="FunFam" id="3.40.50.720:FF:000084">
    <property type="entry name" value="Short-chain dehydrogenase reductase"/>
    <property type="match status" value="1"/>
</dbReference>
<evidence type="ECO:0000259" key="3">
    <source>
        <dbReference type="SMART" id="SM00822"/>
    </source>
</evidence>
<evidence type="ECO:0000256" key="2">
    <source>
        <dbReference type="ARBA" id="ARBA00023002"/>
    </source>
</evidence>
<name>A0A1I2AAC8_9ACTN</name>
<dbReference type="RefSeq" id="WP_093712281.1">
    <property type="nucleotide sequence ID" value="NZ_FONG01000003.1"/>
</dbReference>
<dbReference type="Pfam" id="PF13561">
    <property type="entry name" value="adh_short_C2"/>
    <property type="match status" value="1"/>
</dbReference>
<comment type="similarity">
    <text evidence="1">Belongs to the short-chain dehydrogenases/reductases (SDR) family.</text>
</comment>
<dbReference type="SUPFAM" id="SSF51735">
    <property type="entry name" value="NAD(P)-binding Rossmann-fold domains"/>
    <property type="match status" value="1"/>
</dbReference>
<keyword evidence="2" id="KW-0560">Oxidoreductase</keyword>
<dbReference type="GO" id="GO:0016491">
    <property type="term" value="F:oxidoreductase activity"/>
    <property type="evidence" value="ECO:0007669"/>
    <property type="project" value="UniProtKB-KW"/>
</dbReference>
<keyword evidence="5" id="KW-1185">Reference proteome</keyword>
<feature type="domain" description="Ketoreductase" evidence="3">
    <location>
        <begin position="6"/>
        <end position="192"/>
    </location>
</feature>